<geneLocation type="chloroplast" evidence="1"/>
<dbReference type="EMBL" id="MF101416">
    <property type="protein sequence ID" value="ARW61028.1"/>
    <property type="molecule type" value="Genomic_DNA"/>
</dbReference>
<dbReference type="AlphaFoldDB" id="A0A1Z1M4P0"/>
<dbReference type="RefSeq" id="YP_009392466.1">
    <property type="nucleotide sequence ID" value="NC_035263.1"/>
</dbReference>
<proteinExistence type="predicted"/>
<protein>
    <submittedName>
        <fullName evidence="1">Uncharacterized protein</fullName>
    </submittedName>
</protein>
<sequence length="96" mass="11636">MNKYIVTAQILDYIKLKTKKKEEIFLMLLYIPNNIKNTSFVKIFVNLNNSYIHKSFKLYQINDICSLEGTLHIVKNYCNQYRLFTKIDQIFWFNKD</sequence>
<accession>A0A1Z1M4P0</accession>
<organism evidence="1">
    <name type="scientific">Caloglossa monosticha</name>
    <dbReference type="NCBI Taxonomy" id="76906"/>
    <lineage>
        <taxon>Eukaryota</taxon>
        <taxon>Rhodophyta</taxon>
        <taxon>Florideophyceae</taxon>
        <taxon>Rhodymeniophycidae</taxon>
        <taxon>Ceramiales</taxon>
        <taxon>Delesseriaceae</taxon>
        <taxon>Caloglossa</taxon>
    </lineage>
</organism>
<keyword evidence="1" id="KW-0150">Chloroplast</keyword>
<keyword evidence="1" id="KW-0934">Plastid</keyword>
<reference evidence="1" key="1">
    <citation type="journal article" date="2017" name="J. Phycol.">
        <title>Analysis of chloroplast genomes and a supermatrix inform reclassification of the Rhodomelaceae (Rhodophyta).</title>
        <authorList>
            <person name="Diaz-Tapia P."/>
            <person name="Maggs C.A."/>
            <person name="West J.A."/>
            <person name="Verbruggen H."/>
        </authorList>
    </citation>
    <scope>NUCLEOTIDE SEQUENCE</scope>
    <source>
        <strain evidence="1">JW3046</strain>
    </source>
</reference>
<evidence type="ECO:0000313" key="1">
    <source>
        <dbReference type="EMBL" id="ARW61028.1"/>
    </source>
</evidence>
<dbReference type="GeneID" id="33354006"/>
<gene>
    <name evidence="1" type="primary">orf96</name>
</gene>
<name>A0A1Z1M4P0_9FLOR</name>